<reference evidence="2 3" key="1">
    <citation type="submission" date="2022-11" db="EMBL/GenBank/DDBJ databases">
        <title>Study of microbial diversity in lake waters.</title>
        <authorList>
            <person name="Zhang J."/>
        </authorList>
    </citation>
    <scope>NUCLEOTIDE SEQUENCE [LARGE SCALE GENOMIC DNA]</scope>
    <source>
        <strain evidence="2 3">DT12</strain>
    </source>
</reference>
<proteinExistence type="predicted"/>
<dbReference type="Pfam" id="PF16142">
    <property type="entry name" value="DUF4850"/>
    <property type="match status" value="1"/>
</dbReference>
<comment type="caution">
    <text evidence="2">The sequence shown here is derived from an EMBL/GenBank/DDBJ whole genome shotgun (WGS) entry which is preliminary data.</text>
</comment>
<dbReference type="EMBL" id="JAPMLT010000004">
    <property type="protein sequence ID" value="MCX7570206.1"/>
    <property type="molecule type" value="Genomic_DNA"/>
</dbReference>
<accession>A0ABT3X182</accession>
<keyword evidence="3" id="KW-1185">Reference proteome</keyword>
<evidence type="ECO:0000313" key="2">
    <source>
        <dbReference type="EMBL" id="MCX7570206.1"/>
    </source>
</evidence>
<feature type="region of interest" description="Disordered" evidence="1">
    <location>
        <begin position="105"/>
        <end position="135"/>
    </location>
</feature>
<organism evidence="2 3">
    <name type="scientific">Tumebacillus lacus</name>
    <dbReference type="NCBI Taxonomy" id="2995335"/>
    <lineage>
        <taxon>Bacteria</taxon>
        <taxon>Bacillati</taxon>
        <taxon>Bacillota</taxon>
        <taxon>Bacilli</taxon>
        <taxon>Bacillales</taxon>
        <taxon>Alicyclobacillaceae</taxon>
        <taxon>Tumebacillus</taxon>
    </lineage>
</organism>
<evidence type="ECO:0000256" key="1">
    <source>
        <dbReference type="SAM" id="MobiDB-lite"/>
    </source>
</evidence>
<dbReference type="InterPro" id="IPR032322">
    <property type="entry name" value="DUF4850"/>
</dbReference>
<evidence type="ECO:0000313" key="3">
    <source>
        <dbReference type="Proteomes" id="UP001208017"/>
    </source>
</evidence>
<sequence length="358" mass="38679">MFRRKRNGWLLFLFFVLILMASTNPAKTEYVSWIKEQALAKSDGFLETGAISLFGDPVFDSSTTSNNYVFFSVFTTDLPGSDEMKIIGLFHNFIPLQSFESGGAAVGRTNESAKPAVSEPRKPNTAPAPAPVSDPVPVMKNGGTVKVIGEAGTFELPFIGVSAIYGISGDTEPSILPSRSIPDLHFDLPAKYADQLAVYWVNAGEGDNSKGLIYFGPHGWKAKRAGVGANGSTGFTLVSDLSSEQPQSISYRTDGSCFGCAVTSIGSYFPDLNEWANETFPLSEGTQVVDGLNAVRIDEHTVAYSIQNTSDYETNGVAVESHDSQPFFFGNAEITNADKGLATTLLNIYLQKMSRIRN</sequence>
<dbReference type="RefSeq" id="WP_267151458.1">
    <property type="nucleotide sequence ID" value="NZ_JAPMLT010000004.1"/>
</dbReference>
<gene>
    <name evidence="2" type="ORF">OS242_09555</name>
</gene>
<protein>
    <submittedName>
        <fullName evidence="2">DUF4850 domain-containing protein</fullName>
    </submittedName>
</protein>
<name>A0ABT3X182_9BACL</name>
<dbReference type="Proteomes" id="UP001208017">
    <property type="component" value="Unassembled WGS sequence"/>
</dbReference>